<protein>
    <submittedName>
        <fullName evidence="2">T9SS type A sorting domain-containing protein</fullName>
    </submittedName>
</protein>
<organism evidence="2 3">
    <name type="scientific">Dyadobacter fanqingshengii</name>
    <dbReference type="NCBI Taxonomy" id="2906443"/>
    <lineage>
        <taxon>Bacteria</taxon>
        <taxon>Pseudomonadati</taxon>
        <taxon>Bacteroidota</taxon>
        <taxon>Cytophagia</taxon>
        <taxon>Cytophagales</taxon>
        <taxon>Spirosomataceae</taxon>
        <taxon>Dyadobacter</taxon>
    </lineage>
</organism>
<dbReference type="EMBL" id="JAJTTA010000002">
    <property type="protein sequence ID" value="MCF0042045.1"/>
    <property type="molecule type" value="Genomic_DNA"/>
</dbReference>
<proteinExistence type="predicted"/>
<sequence length="392" mass="42297">SSLTIELYEGSTVHATVVANAYRADVKSAGYGTGNYGFSFALPASLKDGQAHQVSLRVKGSSFNIGAAKSLTCFTKLYEGSFEGADCTSLRGWVWDKNHPESALVVELLDGSTVHSIYNANILRPDLQSAGTGTGKYGFNIPLPANLRDGKPHQLSVRVQGSTYVLSGSPRTLTCSVPSQFYGSINVLDCSTVQGWAWDKTYPESSLTIELYEGSTVHATVVANAYRADVKSAGYGTGNYGFSFALPASLKDGQAHQLSVRVKNSSYTLNNSPKTITCATTARIAAPDEPSQEVEKIFTGTREQPELDIDLVISPNPTKRKVTASYSLGVNVSAELTITNIVGRQVWRQVVKGTGERVEMPYDFDQLPDGIYIMQIAATGHKFVAKRIVLIK</sequence>
<dbReference type="Proteomes" id="UP001139700">
    <property type="component" value="Unassembled WGS sequence"/>
</dbReference>
<comment type="caution">
    <text evidence="2">The sequence shown here is derived from an EMBL/GenBank/DDBJ whole genome shotgun (WGS) entry which is preliminary data.</text>
</comment>
<name>A0A9X1PE43_9BACT</name>
<dbReference type="AlphaFoldDB" id="A0A9X1PE43"/>
<evidence type="ECO:0000313" key="3">
    <source>
        <dbReference type="Proteomes" id="UP001139700"/>
    </source>
</evidence>
<dbReference type="Pfam" id="PF18962">
    <property type="entry name" value="Por_Secre_tail"/>
    <property type="match status" value="1"/>
</dbReference>
<dbReference type="RefSeq" id="WP_234614842.1">
    <property type="nucleotide sequence ID" value="NZ_JAJTTA010000002.1"/>
</dbReference>
<accession>A0A9X1PE43</accession>
<feature type="domain" description="Secretion system C-terminal sorting" evidence="1">
    <location>
        <begin position="313"/>
        <end position="389"/>
    </location>
</feature>
<gene>
    <name evidence="2" type="ORF">LXM24_18200</name>
</gene>
<evidence type="ECO:0000313" key="2">
    <source>
        <dbReference type="EMBL" id="MCF0042045.1"/>
    </source>
</evidence>
<evidence type="ECO:0000259" key="1">
    <source>
        <dbReference type="Pfam" id="PF18962"/>
    </source>
</evidence>
<reference evidence="2" key="1">
    <citation type="submission" date="2021-12" db="EMBL/GenBank/DDBJ databases">
        <title>Novel species in genus Dyadobacter.</title>
        <authorList>
            <person name="Ma C."/>
        </authorList>
    </citation>
    <scope>NUCLEOTIDE SEQUENCE</scope>
    <source>
        <strain evidence="2">CY399</strain>
    </source>
</reference>
<feature type="non-terminal residue" evidence="2">
    <location>
        <position position="1"/>
    </location>
</feature>
<keyword evidence="3" id="KW-1185">Reference proteome</keyword>
<dbReference type="InterPro" id="IPR026444">
    <property type="entry name" value="Secre_tail"/>
</dbReference>
<dbReference type="NCBIfam" id="TIGR04183">
    <property type="entry name" value="Por_Secre_tail"/>
    <property type="match status" value="1"/>
</dbReference>